<feature type="transmembrane region" description="Helical" evidence="7">
    <location>
        <begin position="20"/>
        <end position="44"/>
    </location>
</feature>
<keyword evidence="6 7" id="KW-0472">Membrane</keyword>
<evidence type="ECO:0000259" key="10">
    <source>
        <dbReference type="Pfam" id="PF21088"/>
    </source>
</evidence>
<reference evidence="11" key="1">
    <citation type="submission" date="2018-06" db="EMBL/GenBank/DDBJ databases">
        <title>Paenibacillus xerothermodurans sp. nov. an extremely dry heat resistant spore forming bacterium isolated from the soil of Cape Canaveral, Florida.</title>
        <authorList>
            <person name="Seuylemezian A."/>
            <person name="Kaur N."/>
            <person name="Patil P."/>
            <person name="Patil P."/>
            <person name="Mayilraj S."/>
            <person name="Vaishampayan P."/>
        </authorList>
    </citation>
    <scope>NUCLEOTIDE SEQUENCE [LARGE SCALE GENOMIC DNA]</scope>
    <source>
        <strain evidence="11">ATCC 27380</strain>
    </source>
</reference>
<evidence type="ECO:0000256" key="2">
    <source>
        <dbReference type="ARBA" id="ARBA00008017"/>
    </source>
</evidence>
<dbReference type="RefSeq" id="WP_089198734.1">
    <property type="nucleotide sequence ID" value="NZ_NHRJ02000002.1"/>
</dbReference>
<evidence type="ECO:0000256" key="1">
    <source>
        <dbReference type="ARBA" id="ARBA00004651"/>
    </source>
</evidence>
<dbReference type="InterPro" id="IPR049278">
    <property type="entry name" value="MS_channel_C"/>
</dbReference>
<keyword evidence="3" id="KW-1003">Cell membrane</keyword>
<evidence type="ECO:0000256" key="5">
    <source>
        <dbReference type="ARBA" id="ARBA00022989"/>
    </source>
</evidence>
<dbReference type="Gene3D" id="1.10.287.1260">
    <property type="match status" value="1"/>
</dbReference>
<dbReference type="GO" id="GO:0055085">
    <property type="term" value="P:transmembrane transport"/>
    <property type="evidence" value="ECO:0007669"/>
    <property type="project" value="InterPro"/>
</dbReference>
<feature type="transmembrane region" description="Helical" evidence="7">
    <location>
        <begin position="159"/>
        <end position="179"/>
    </location>
</feature>
<dbReference type="SUPFAM" id="SSF50182">
    <property type="entry name" value="Sm-like ribonucleoproteins"/>
    <property type="match status" value="1"/>
</dbReference>
<dbReference type="Proteomes" id="UP000214746">
    <property type="component" value="Unassembled WGS sequence"/>
</dbReference>
<dbReference type="InterPro" id="IPR011014">
    <property type="entry name" value="MscS_channel_TM-2"/>
</dbReference>
<name>A0A2W1P1H0_PAEXE</name>
<feature type="domain" description="Mechanosensitive ion channel MscS C-terminal" evidence="9">
    <location>
        <begin position="254"/>
        <end position="341"/>
    </location>
</feature>
<accession>A0A2W1P1H0</accession>
<feature type="domain" description="Mechanosensitive ion channel transmembrane helices 2/3" evidence="10">
    <location>
        <begin position="139"/>
        <end position="180"/>
    </location>
</feature>
<dbReference type="Gene3D" id="2.30.30.60">
    <property type="match status" value="1"/>
</dbReference>
<proteinExistence type="inferred from homology"/>
<dbReference type="InterPro" id="IPR011066">
    <property type="entry name" value="MscS_channel_C_sf"/>
</dbReference>
<protein>
    <submittedName>
        <fullName evidence="11">Mechanosensitive ion channel family protein</fullName>
    </submittedName>
</protein>
<organism evidence="11 12">
    <name type="scientific">Paenibacillus xerothermodurans</name>
    <dbReference type="NCBI Taxonomy" id="1977292"/>
    <lineage>
        <taxon>Bacteria</taxon>
        <taxon>Bacillati</taxon>
        <taxon>Bacillota</taxon>
        <taxon>Bacilli</taxon>
        <taxon>Bacillales</taxon>
        <taxon>Paenibacillaceae</taxon>
        <taxon>Paenibacillus</taxon>
    </lineage>
</organism>
<evidence type="ECO:0000256" key="7">
    <source>
        <dbReference type="SAM" id="Phobius"/>
    </source>
</evidence>
<evidence type="ECO:0000256" key="4">
    <source>
        <dbReference type="ARBA" id="ARBA00022692"/>
    </source>
</evidence>
<dbReference type="PANTHER" id="PTHR43634:SF2">
    <property type="entry name" value="LOW CONDUCTANCE MECHANOSENSITIVE CHANNEL YNAI"/>
    <property type="match status" value="1"/>
</dbReference>
<dbReference type="InterPro" id="IPR049142">
    <property type="entry name" value="MS_channel_1st"/>
</dbReference>
<keyword evidence="4 7" id="KW-0812">Transmembrane</keyword>
<dbReference type="SUPFAM" id="SSF82689">
    <property type="entry name" value="Mechanosensitive channel protein MscS (YggB), C-terminal domain"/>
    <property type="match status" value="1"/>
</dbReference>
<comment type="similarity">
    <text evidence="2">Belongs to the MscS (TC 1.A.23) family.</text>
</comment>
<dbReference type="Pfam" id="PF21082">
    <property type="entry name" value="MS_channel_3rd"/>
    <property type="match status" value="1"/>
</dbReference>
<evidence type="ECO:0000256" key="6">
    <source>
        <dbReference type="ARBA" id="ARBA00023136"/>
    </source>
</evidence>
<evidence type="ECO:0000313" key="12">
    <source>
        <dbReference type="Proteomes" id="UP000214746"/>
    </source>
</evidence>
<dbReference type="PANTHER" id="PTHR43634">
    <property type="entry name" value="OW CONDUCTANCE MECHANOSENSITIVE CHANNEL"/>
    <property type="match status" value="1"/>
</dbReference>
<evidence type="ECO:0000256" key="3">
    <source>
        <dbReference type="ARBA" id="ARBA00022475"/>
    </source>
</evidence>
<feature type="domain" description="Mechanosensitive ion channel MscS" evidence="8">
    <location>
        <begin position="181"/>
        <end position="248"/>
    </location>
</feature>
<evidence type="ECO:0000259" key="9">
    <source>
        <dbReference type="Pfam" id="PF21082"/>
    </source>
</evidence>
<dbReference type="AlphaFoldDB" id="A0A2W1P1H0"/>
<dbReference type="Pfam" id="PF00924">
    <property type="entry name" value="MS_channel_2nd"/>
    <property type="match status" value="1"/>
</dbReference>
<evidence type="ECO:0000313" key="11">
    <source>
        <dbReference type="EMBL" id="PZE21592.1"/>
    </source>
</evidence>
<dbReference type="Pfam" id="PF21088">
    <property type="entry name" value="MS_channel_1st"/>
    <property type="match status" value="1"/>
</dbReference>
<keyword evidence="12" id="KW-1185">Reference proteome</keyword>
<dbReference type="SUPFAM" id="SSF82861">
    <property type="entry name" value="Mechanosensitive channel protein MscS (YggB), transmembrane region"/>
    <property type="match status" value="1"/>
</dbReference>
<comment type="caution">
    <text evidence="11">The sequence shown here is derived from an EMBL/GenBank/DDBJ whole genome shotgun (WGS) entry which is preliminary data.</text>
</comment>
<sequence length="364" mass="41120">MMVEWLMQFYDRVRWTDLFISVGIMLIFLLFRKLFTRYVIALIVDKFSKSKHVVLWATAFEKPIRGLFVLVGAYLAITYFMPPQWWAMVYVDRICRSLGIIFAGWGIYNVSAASSALLEGISKRFGLDDSSMMIPFLSKALRFIIIVLIITAVGSEWGFSVNGLVAGMGLGSLAIALAAKDTLGNILGGIVIILEKPFSKGDWIMTPSAEGIVEDITFRSTTIRTFADSIVTVPNATLADHAITNWSKMGKRRISFTLGVALNTERDRLANAVERLELMLNLHDKVDQDTVLVKFNEFNENHLGILFYFFTKTTVWSEHLAVHQEINLAILEILEEEGVELAYHSQRILVEEAGFNQVKRYSQV</sequence>
<dbReference type="InterPro" id="IPR010920">
    <property type="entry name" value="LSM_dom_sf"/>
</dbReference>
<feature type="transmembrane region" description="Helical" evidence="7">
    <location>
        <begin position="133"/>
        <end position="153"/>
    </location>
</feature>
<dbReference type="GO" id="GO:0005886">
    <property type="term" value="C:plasma membrane"/>
    <property type="evidence" value="ECO:0007669"/>
    <property type="project" value="UniProtKB-SubCell"/>
</dbReference>
<feature type="transmembrane region" description="Helical" evidence="7">
    <location>
        <begin position="64"/>
        <end position="81"/>
    </location>
</feature>
<dbReference type="EMBL" id="NHRJ02000002">
    <property type="protein sequence ID" value="PZE21592.1"/>
    <property type="molecule type" value="Genomic_DNA"/>
</dbReference>
<dbReference type="Gene3D" id="3.30.70.100">
    <property type="match status" value="1"/>
</dbReference>
<keyword evidence="5 7" id="KW-1133">Transmembrane helix</keyword>
<evidence type="ECO:0000259" key="8">
    <source>
        <dbReference type="Pfam" id="PF00924"/>
    </source>
</evidence>
<dbReference type="InterPro" id="IPR023408">
    <property type="entry name" value="MscS_beta-dom_sf"/>
</dbReference>
<dbReference type="InterPro" id="IPR045042">
    <property type="entry name" value="YnaI-like"/>
</dbReference>
<feature type="transmembrane region" description="Helical" evidence="7">
    <location>
        <begin position="101"/>
        <end position="121"/>
    </location>
</feature>
<dbReference type="InterPro" id="IPR006685">
    <property type="entry name" value="MscS_channel_2nd"/>
</dbReference>
<gene>
    <name evidence="11" type="ORF">CBW46_003945</name>
</gene>
<dbReference type="OrthoDB" id="9809206at2"/>
<comment type="subcellular location">
    <subcellularLocation>
        <location evidence="1">Cell membrane</location>
        <topology evidence="1">Multi-pass membrane protein</topology>
    </subcellularLocation>
</comment>